<dbReference type="Proteomes" id="UP000243136">
    <property type="component" value="Chromosome"/>
</dbReference>
<dbReference type="AlphaFoldDB" id="A0A0B7H327"/>
<dbReference type="GeneID" id="69581365"/>
<proteinExistence type="predicted"/>
<dbReference type="RefSeq" id="WP_041999124.1">
    <property type="nucleotide sequence ID" value="NZ_CP022382.1"/>
</dbReference>
<sequence>MAQSKNNIVTHGLSGKVGDILVFSQRNGKTIVSKAPKRKAEFSDKQKEHHQKFQKAVIYAKGALQNPTTKQMYDEAAAKKEGLNSYNIAVADLMNAPKIEQIDLSAYTGQVGDLIKIKAYDDFAVKAVTVEIQNSEGTLVEKGNAIDNGLEWIYTATVNNPNLSGDKIIVRATDNPDNLTEKEVQL</sequence>
<reference evidence="2 3" key="1">
    <citation type="submission" date="2015-01" db="EMBL/GenBank/DDBJ databases">
        <authorList>
            <person name="Xiang T."/>
            <person name="Song Y."/>
            <person name="Huang L."/>
            <person name="Wang B."/>
            <person name="Wu P."/>
        </authorList>
    </citation>
    <scope>NUCLEOTIDE SEQUENCE [LARGE SCALE GENOMIC DNA]</scope>
    <source>
        <strain evidence="2 3">Cc12</strain>
    </source>
</reference>
<evidence type="ECO:0000313" key="4">
    <source>
        <dbReference type="Proteomes" id="UP000243136"/>
    </source>
</evidence>
<evidence type="ECO:0000313" key="3">
    <source>
        <dbReference type="Proteomes" id="UP000044026"/>
    </source>
</evidence>
<reference evidence="1" key="2">
    <citation type="journal article" date="2017" name="Genome Announc.">
        <title>Twelve Complete Reference Genomes of Clinical Isolates in the Capnocytophaga Genus.</title>
        <authorList>
            <person name="Villarma A."/>
            <person name="Gulvik C.A."/>
            <person name="Rowe L.A."/>
            <person name="Sheth M."/>
            <person name="Juieng P."/>
            <person name="Nicholson A.C."/>
            <person name="Loparev V.N."/>
            <person name="McQuiston J.R."/>
        </authorList>
    </citation>
    <scope>NUCLEOTIDE SEQUENCE</scope>
    <source>
        <strain evidence="1">H5594</strain>
    </source>
</reference>
<evidence type="ECO:0000313" key="2">
    <source>
        <dbReference type="EMBL" id="CEN33750.1"/>
    </source>
</evidence>
<dbReference type="EMBL" id="CDOE01000041">
    <property type="protein sequence ID" value="CEN33750.1"/>
    <property type="molecule type" value="Genomic_DNA"/>
</dbReference>
<accession>A0A0B7H327</accession>
<dbReference type="EMBL" id="CP022388">
    <property type="protein sequence ID" value="ATA92397.1"/>
    <property type="molecule type" value="Genomic_DNA"/>
</dbReference>
<name>A0A0B7H327_9FLAO</name>
<evidence type="ECO:0000313" key="1">
    <source>
        <dbReference type="EMBL" id="ATA92397.1"/>
    </source>
</evidence>
<gene>
    <name evidence="2" type="ORF">CCAN12_460018</name>
    <name evidence="1" type="ORF">CGC56_09625</name>
</gene>
<organism evidence="2 3">
    <name type="scientific">Capnocytophaga canimorsus</name>
    <dbReference type="NCBI Taxonomy" id="28188"/>
    <lineage>
        <taxon>Bacteria</taxon>
        <taxon>Pseudomonadati</taxon>
        <taxon>Bacteroidota</taxon>
        <taxon>Flavobacteriia</taxon>
        <taxon>Flavobacteriales</taxon>
        <taxon>Flavobacteriaceae</taxon>
        <taxon>Capnocytophaga</taxon>
    </lineage>
</organism>
<protein>
    <submittedName>
        <fullName evidence="2">Uncharacterized protein</fullName>
    </submittedName>
</protein>
<dbReference type="Proteomes" id="UP000044026">
    <property type="component" value="Unassembled WGS sequence"/>
</dbReference>
<reference evidence="4" key="3">
    <citation type="submission" date="2017-06" db="EMBL/GenBank/DDBJ databases">
        <title>Capnocytophaga spp. assemblies.</title>
        <authorList>
            <person name="Gulvik C.A."/>
        </authorList>
    </citation>
    <scope>NUCLEOTIDE SEQUENCE [LARGE SCALE GENOMIC DNA]</scope>
    <source>
        <strain evidence="4">H5594</strain>
    </source>
</reference>